<name>A0A835GY44_9MAGN</name>
<evidence type="ECO:0000313" key="15">
    <source>
        <dbReference type="Proteomes" id="UP000631114"/>
    </source>
</evidence>
<dbReference type="InterPro" id="IPR003439">
    <property type="entry name" value="ABC_transporter-like_ATP-bd"/>
</dbReference>
<dbReference type="Pfam" id="PF00664">
    <property type="entry name" value="ABC_membrane"/>
    <property type="match status" value="2"/>
</dbReference>
<evidence type="ECO:0000259" key="12">
    <source>
        <dbReference type="PROSITE" id="PS50893"/>
    </source>
</evidence>
<evidence type="ECO:0000256" key="10">
    <source>
        <dbReference type="ARBA" id="ARBA00023136"/>
    </source>
</evidence>
<dbReference type="Pfam" id="PF00005">
    <property type="entry name" value="ABC_tran"/>
    <property type="match status" value="2"/>
</dbReference>
<feature type="transmembrane region" description="Helical" evidence="11">
    <location>
        <begin position="833"/>
        <end position="853"/>
    </location>
</feature>
<dbReference type="PROSITE" id="PS00211">
    <property type="entry name" value="ABC_TRANSPORTER_1"/>
    <property type="match status" value="1"/>
</dbReference>
<evidence type="ECO:0000313" key="14">
    <source>
        <dbReference type="EMBL" id="KAF9589026.1"/>
    </source>
</evidence>
<dbReference type="InterPro" id="IPR017871">
    <property type="entry name" value="ABC_transporter-like_CS"/>
</dbReference>
<dbReference type="Gene3D" id="3.40.50.300">
    <property type="entry name" value="P-loop containing nucleotide triphosphate hydrolases"/>
    <property type="match status" value="2"/>
</dbReference>
<feature type="domain" description="ABC transporter" evidence="12">
    <location>
        <begin position="422"/>
        <end position="644"/>
    </location>
</feature>
<dbReference type="CDD" id="cd18580">
    <property type="entry name" value="ABC_6TM_ABCC_D2"/>
    <property type="match status" value="1"/>
</dbReference>
<dbReference type="FunFam" id="1.20.1560.10:FF:000002">
    <property type="entry name" value="ABC transporter C family member 5"/>
    <property type="match status" value="1"/>
</dbReference>
<dbReference type="CDD" id="cd03244">
    <property type="entry name" value="ABCC_MRP_domain2"/>
    <property type="match status" value="1"/>
</dbReference>
<keyword evidence="9 11" id="KW-1133">Transmembrane helix</keyword>
<dbReference type="SUPFAM" id="SSF90123">
    <property type="entry name" value="ABC transporter transmembrane region"/>
    <property type="match status" value="2"/>
</dbReference>
<evidence type="ECO:0000259" key="13">
    <source>
        <dbReference type="PROSITE" id="PS50929"/>
    </source>
</evidence>
<evidence type="ECO:0000256" key="9">
    <source>
        <dbReference type="ARBA" id="ARBA00022989"/>
    </source>
</evidence>
<protein>
    <recommendedName>
        <fullName evidence="16">ABC transporter C family member 3</fullName>
    </recommendedName>
</protein>
<gene>
    <name evidence="14" type="ORF">IFM89_018265</name>
</gene>
<dbReference type="InterPro" id="IPR027417">
    <property type="entry name" value="P-loop_NTPase"/>
</dbReference>
<organism evidence="14 15">
    <name type="scientific">Coptis chinensis</name>
    <dbReference type="NCBI Taxonomy" id="261450"/>
    <lineage>
        <taxon>Eukaryota</taxon>
        <taxon>Viridiplantae</taxon>
        <taxon>Streptophyta</taxon>
        <taxon>Embryophyta</taxon>
        <taxon>Tracheophyta</taxon>
        <taxon>Spermatophyta</taxon>
        <taxon>Magnoliopsida</taxon>
        <taxon>Ranunculales</taxon>
        <taxon>Ranunculaceae</taxon>
        <taxon>Coptidoideae</taxon>
        <taxon>Coptis</taxon>
    </lineage>
</organism>
<accession>A0A835GY44</accession>
<keyword evidence="10 11" id="KW-0472">Membrane</keyword>
<evidence type="ECO:0000256" key="4">
    <source>
        <dbReference type="ARBA" id="ARBA00022692"/>
    </source>
</evidence>
<dbReference type="GO" id="GO:0005524">
    <property type="term" value="F:ATP binding"/>
    <property type="evidence" value="ECO:0007669"/>
    <property type="project" value="UniProtKB-KW"/>
</dbReference>
<evidence type="ECO:0000256" key="2">
    <source>
        <dbReference type="ARBA" id="ARBA00009726"/>
    </source>
</evidence>
<dbReference type="PROSITE" id="PS50929">
    <property type="entry name" value="ABC_TM1F"/>
    <property type="match status" value="2"/>
</dbReference>
<keyword evidence="3" id="KW-0813">Transport</keyword>
<dbReference type="AlphaFoldDB" id="A0A835GY44"/>
<dbReference type="InterPro" id="IPR011527">
    <property type="entry name" value="ABC1_TM_dom"/>
</dbReference>
<evidence type="ECO:0000256" key="5">
    <source>
        <dbReference type="ARBA" id="ARBA00022737"/>
    </source>
</evidence>
<feature type="domain" description="ABC transmembrane type-1" evidence="13">
    <location>
        <begin position="725"/>
        <end position="1000"/>
    </location>
</feature>
<keyword evidence="6" id="KW-0547">Nucleotide-binding</keyword>
<evidence type="ECO:0000256" key="8">
    <source>
        <dbReference type="ARBA" id="ARBA00022967"/>
    </source>
</evidence>
<dbReference type="Proteomes" id="UP000631114">
    <property type="component" value="Unassembled WGS sequence"/>
</dbReference>
<evidence type="ECO:0000256" key="11">
    <source>
        <dbReference type="SAM" id="Phobius"/>
    </source>
</evidence>
<feature type="transmembrane region" description="Helical" evidence="11">
    <location>
        <begin position="245"/>
        <end position="266"/>
    </location>
</feature>
<dbReference type="OrthoDB" id="6500128at2759"/>
<dbReference type="EMBL" id="JADFTS010000009">
    <property type="protein sequence ID" value="KAF9589026.1"/>
    <property type="molecule type" value="Genomic_DNA"/>
</dbReference>
<dbReference type="InterPro" id="IPR044746">
    <property type="entry name" value="ABCC_6TM_D1"/>
</dbReference>
<dbReference type="CDD" id="cd03250">
    <property type="entry name" value="ABCC_MRP_domain1"/>
    <property type="match status" value="1"/>
</dbReference>
<comment type="subcellular location">
    <subcellularLocation>
        <location evidence="1">Membrane</location>
        <topology evidence="1">Multi-pass membrane protein</topology>
    </subcellularLocation>
</comment>
<dbReference type="FunFam" id="3.40.50.300:FF:000508">
    <property type="entry name" value="ABC transporter C family member 5"/>
    <property type="match status" value="1"/>
</dbReference>
<dbReference type="FunFam" id="3.40.50.300:FF:000169">
    <property type="entry name" value="ABC transporter C family member 3"/>
    <property type="match status" value="1"/>
</dbReference>
<keyword evidence="5" id="KW-0677">Repeat</keyword>
<dbReference type="Gene3D" id="1.20.1560.10">
    <property type="entry name" value="ABC transporter type 1, transmembrane domain"/>
    <property type="match status" value="2"/>
</dbReference>
<dbReference type="GO" id="GO:0016020">
    <property type="term" value="C:membrane"/>
    <property type="evidence" value="ECO:0007669"/>
    <property type="project" value="UniProtKB-SubCell"/>
</dbReference>
<dbReference type="InterPro" id="IPR050173">
    <property type="entry name" value="ABC_transporter_C-like"/>
</dbReference>
<dbReference type="InterPro" id="IPR036640">
    <property type="entry name" value="ABC1_TM_sf"/>
</dbReference>
<dbReference type="SUPFAM" id="SSF52540">
    <property type="entry name" value="P-loop containing nucleoside triphosphate hydrolases"/>
    <property type="match status" value="2"/>
</dbReference>
<evidence type="ECO:0000256" key="1">
    <source>
        <dbReference type="ARBA" id="ARBA00004141"/>
    </source>
</evidence>
<proteinExistence type="inferred from homology"/>
<feature type="domain" description="ABC transporter" evidence="12">
    <location>
        <begin position="1039"/>
        <end position="1271"/>
    </location>
</feature>
<evidence type="ECO:0000256" key="3">
    <source>
        <dbReference type="ARBA" id="ARBA00022448"/>
    </source>
</evidence>
<dbReference type="FunFam" id="1.20.1560.10:FF:000003">
    <property type="entry name" value="ABC transporter C family member 10"/>
    <property type="match status" value="1"/>
</dbReference>
<dbReference type="CDD" id="cd18579">
    <property type="entry name" value="ABC_6TM_ABCC_D1"/>
    <property type="match status" value="1"/>
</dbReference>
<feature type="transmembrane region" description="Helical" evidence="11">
    <location>
        <begin position="327"/>
        <end position="353"/>
    </location>
</feature>
<keyword evidence="7" id="KW-0067">ATP-binding</keyword>
<feature type="transmembrane region" description="Helical" evidence="11">
    <location>
        <begin position="760"/>
        <end position="786"/>
    </location>
</feature>
<keyword evidence="8" id="KW-1278">Translocase</keyword>
<feature type="transmembrane region" description="Helical" evidence="11">
    <location>
        <begin position="714"/>
        <end position="740"/>
    </location>
</feature>
<sequence length="1279" mass="142350">MVDKKKVEDSALQEPLLNDRTSCYENSSPLSNANCFSVFTFSWLSPLLALGNEKTINLDDVPELVGDDSAKGTYTVLRNKLDLYCSNLGEVSSFVLAKALLFSAWREILLTGLLTIVCTFASYVGPYLIDSFIQYLNGRREFKNEGHFLVSAFILSKIIECLAERQKTFRFNRVSVRVTAALSGLIYRKGQTLSIQSRQVHSSGEIANFMNIDAGRIGSFSTFVHDWWKVPIQIVLGVLILYKNVGLASVAAFIAAVLVMLANVPAAKQQETLLMKLMESKDGRMATTSEILRNMKILKLQGWEMKFLSKIVELRKTEEGWLKRFQLVIAIVTLIINAGPIFVSVATFGACVIMRIPLQSGRVLSAIATIRVLQDPILGLPQTISVAAQTMVSLDRITSYLRLNDLQMDMIEKLPSTSKVAVEINNGCFSWDSSSTPTLSDVNFQVFHGMRVGVCGTVGSGKSSLLSCILGEMYKVSGTIKLRGRKAYVGQSPWIQSGNIEENILFGKEMDRERYERVLEACSLKKDLEVLSFGDQTVIGERGINLSGGQKQRIQIARALYEDADIYIFDDPFSALDAHTGMHLYKECLLGFLSSKTVIYVTNQVEFLPSADLILVLKDGMIIQSGKYDQILAAGTDFMELVGAHNQAFSGQMDSTTERGVVGAENVRSIDQENGALEENEKQNIDDTDETLEISAQLVQEEEREKGRVGYKVYWKYLTTLYGGALVPLILLVQIIAVFLQIRSHYWLALETSNDAKTLILIYVALACGSCICVFVRAILVLTVGYKTATLLFQNMHSCVFRAPMSFFDATPSGRIISRVAGDQNYVDMSIPFLFGTFFVASIQLLGVIGVMARGTWQILIYFPVVVICIWYQQFCMGAGRELVRLAALTNASLIQHFTESLSGSLNIRSFDQEARFMDTNLKLINTYSRPEFHYSVALEWLGLRLDILASITFALCLIFLISMPSGLISPGVAGLAVTYGLSLNDLQARVVEYFGHLEGLMISVERILQYTRIPSEPPLVIEAHRPDHNWPSHGDVAIHNLQVRYASYMPLILQGLTCTFPGGKKSGIVGRTGSGKSTLIQTLFRLVEPTAGQILIDGTDISLIGLHDLRQKLSIIPQDPTMFEGTVRSNLDPLEEYKDEEIWEALDKCQLGDEVRKKEWKLDSLVTENGENWSMGQRQLVCLGRVLLKRSKILVLDEATSSVDTATDNLIQIRLRKHFSESTVITIAHRITSVLDSDMVLVLDSGLIVEHDTPKMLLKNKSSLFSKLVDEHVRASRN</sequence>
<feature type="domain" description="ABC transmembrane type-1" evidence="13">
    <location>
        <begin position="109"/>
        <end position="389"/>
    </location>
</feature>
<evidence type="ECO:0000256" key="7">
    <source>
        <dbReference type="ARBA" id="ARBA00022840"/>
    </source>
</evidence>
<dbReference type="PROSITE" id="PS50893">
    <property type="entry name" value="ABC_TRANSPORTER_2"/>
    <property type="match status" value="2"/>
</dbReference>
<dbReference type="InterPro" id="IPR003593">
    <property type="entry name" value="AAA+_ATPase"/>
</dbReference>
<dbReference type="SMART" id="SM00382">
    <property type="entry name" value="AAA"/>
    <property type="match status" value="2"/>
</dbReference>
<reference evidence="14 15" key="1">
    <citation type="submission" date="2020-10" db="EMBL/GenBank/DDBJ databases">
        <title>The Coptis chinensis genome and diversification of protoberbering-type alkaloids.</title>
        <authorList>
            <person name="Wang B."/>
            <person name="Shu S."/>
            <person name="Song C."/>
            <person name="Liu Y."/>
        </authorList>
    </citation>
    <scope>NUCLEOTIDE SEQUENCE [LARGE SCALE GENOMIC DNA]</scope>
    <source>
        <strain evidence="14">HL-2020</strain>
        <tissue evidence="14">Leaf</tissue>
    </source>
</reference>
<evidence type="ECO:0008006" key="16">
    <source>
        <dbReference type="Google" id="ProtNLM"/>
    </source>
</evidence>
<dbReference type="GO" id="GO:0016887">
    <property type="term" value="F:ATP hydrolysis activity"/>
    <property type="evidence" value="ECO:0007669"/>
    <property type="project" value="InterPro"/>
</dbReference>
<comment type="similarity">
    <text evidence="2">Belongs to the ABC transporter superfamily. ABCC family. Conjugate transporter (TC 3.A.1.208) subfamily.</text>
</comment>
<keyword evidence="4 11" id="KW-0812">Transmembrane</keyword>
<dbReference type="GO" id="GO:0140359">
    <property type="term" value="F:ABC-type transporter activity"/>
    <property type="evidence" value="ECO:0007669"/>
    <property type="project" value="InterPro"/>
</dbReference>
<dbReference type="PANTHER" id="PTHR24223">
    <property type="entry name" value="ATP-BINDING CASSETTE SUB-FAMILY C"/>
    <property type="match status" value="1"/>
</dbReference>
<dbReference type="InterPro" id="IPR044726">
    <property type="entry name" value="ABCC_6TM_D2"/>
</dbReference>
<keyword evidence="15" id="KW-1185">Reference proteome</keyword>
<dbReference type="PANTHER" id="PTHR24223:SF181">
    <property type="entry name" value="ABC TRANSPORTER C FAMILY MEMBER 3"/>
    <property type="match status" value="1"/>
</dbReference>
<evidence type="ECO:0000256" key="6">
    <source>
        <dbReference type="ARBA" id="ARBA00022741"/>
    </source>
</evidence>
<feature type="transmembrane region" description="Helical" evidence="11">
    <location>
        <begin position="859"/>
        <end position="876"/>
    </location>
</feature>
<comment type="caution">
    <text evidence="14">The sequence shown here is derived from an EMBL/GenBank/DDBJ whole genome shotgun (WGS) entry which is preliminary data.</text>
</comment>
<feature type="transmembrane region" description="Helical" evidence="11">
    <location>
        <begin position="108"/>
        <end position="126"/>
    </location>
</feature>